<feature type="compositionally biased region" description="Polar residues" evidence="3">
    <location>
        <begin position="991"/>
        <end position="1003"/>
    </location>
</feature>
<feature type="region of interest" description="Disordered" evidence="3">
    <location>
        <begin position="711"/>
        <end position="851"/>
    </location>
</feature>
<dbReference type="Gene3D" id="1.10.555.10">
    <property type="entry name" value="Rho GTPase activation protein"/>
    <property type="match status" value="1"/>
</dbReference>
<dbReference type="PANTHER" id="PTHR15904">
    <property type="entry name" value="FAM13"/>
    <property type="match status" value="1"/>
</dbReference>
<dbReference type="Pfam" id="PF00620">
    <property type="entry name" value="RhoGAP"/>
    <property type="match status" value="1"/>
</dbReference>
<feature type="compositionally biased region" description="Basic and acidic residues" evidence="3">
    <location>
        <begin position="839"/>
        <end position="848"/>
    </location>
</feature>
<accession>A0A8J1JME8</accession>
<dbReference type="Proteomes" id="UP000008143">
    <property type="component" value="Chromosome 1"/>
</dbReference>
<keyword evidence="2" id="KW-0175">Coiled coil</keyword>
<dbReference type="CTD" id="10144"/>
<gene>
    <name evidence="6 7" type="primary">fam13a</name>
</gene>
<organism evidence="5 6">
    <name type="scientific">Xenopus tropicalis</name>
    <name type="common">Western clawed frog</name>
    <name type="synonym">Silurana tropicalis</name>
    <dbReference type="NCBI Taxonomy" id="8364"/>
    <lineage>
        <taxon>Eukaryota</taxon>
        <taxon>Metazoa</taxon>
        <taxon>Chordata</taxon>
        <taxon>Craniata</taxon>
        <taxon>Vertebrata</taxon>
        <taxon>Euteleostomi</taxon>
        <taxon>Amphibia</taxon>
        <taxon>Batrachia</taxon>
        <taxon>Anura</taxon>
        <taxon>Pipoidea</taxon>
        <taxon>Pipidae</taxon>
        <taxon>Xenopodinae</taxon>
        <taxon>Xenopus</taxon>
        <taxon>Silurana</taxon>
    </lineage>
</organism>
<feature type="compositionally biased region" description="Basic and acidic residues" evidence="3">
    <location>
        <begin position="668"/>
        <end position="684"/>
    </location>
</feature>
<dbReference type="SMART" id="SM00324">
    <property type="entry name" value="RhoGAP"/>
    <property type="match status" value="1"/>
</dbReference>
<evidence type="ECO:0000313" key="7">
    <source>
        <dbReference type="Xenbase" id="XB-GENE-991906"/>
    </source>
</evidence>
<feature type="compositionally biased region" description="Basic and acidic residues" evidence="3">
    <location>
        <begin position="1005"/>
        <end position="1020"/>
    </location>
</feature>
<evidence type="ECO:0000256" key="2">
    <source>
        <dbReference type="SAM" id="Coils"/>
    </source>
</evidence>
<feature type="compositionally biased region" description="Low complexity" evidence="3">
    <location>
        <begin position="649"/>
        <end position="659"/>
    </location>
</feature>
<dbReference type="SUPFAM" id="SSF48350">
    <property type="entry name" value="GTPase activation domain, GAP"/>
    <property type="match status" value="1"/>
</dbReference>
<dbReference type="OMA" id="RKTHDNE"/>
<feature type="coiled-coil region" evidence="2">
    <location>
        <begin position="1201"/>
        <end position="1228"/>
    </location>
</feature>
<dbReference type="InterPro" id="IPR059029">
    <property type="entry name" value="FAM13A_dom"/>
</dbReference>
<sequence length="1275" mass="145273">MLDFLSTEQQSSTRMQPPIVSASDCSLFLCSFKKSKAAIRLKEDMKKVVSRPARGQPPIQCKKVFGVQLKDLHVNGLVTEGIPTLVWNIVEYLRTIGMDQEGLFRVNGNVKMVEQLKLKYESGEQPILGEEMDVHSAASLLKLFLREMPDGVITTALLPKFIEGYQSRGSDTQRESSLKDLLKQLPDSHYSLLKYLCHFLTQVVEHCGENRMNVHNLATVFGPSCFHVSPGPECMMQQNICNKIMERLLEDYTKFFECEAIKKAQLPEETARIITVKEYNPDQHFHPLCIEEKETLSRSPHIKKYTVDQTNSPECLETREVPYHSPQAKENTMNAVVEPTYRGFDKPKVASPRRKRDALDAVVKEAKNGGFEKHKLSPRRKDDVFGNEIKNGEIDMPNTTPRTEELVLFGIAKETKNEAVTKPKVSPRTKEDIQNEMPKEAKNGEFDKPTISPRTKKFVVDEIAKETKNWGFDKPTAPGTKEDVLVVKDKETRNGSLSKPKTSPRRQEIVAVSPVRPTTYEENEATGSSPRTKLYKPKTKTLIQEFSVLTPKTSDGTPQPSLHVKPRIDFSEDMDLLDSLCFVNSSTDSLHSSQDDERPMSPFYVSGHVAQVNVPADRELLERTIRTAVEQHLFDVLGGGTQSSEESESGTSSPSTSSSARQRRRHLKEQDEIRKKPRDMEIINKENIPSGCGSFDACGLAQEAEKLQETCSGYTEERSKPKRQKSSSKLSELNENQDSPLSAENFVTSRSVDIQELTGMEVLAEASSKEMDSDQEYSRISPPAKMKIQEQKNNSESRPQRRLEAEESFVPEVPRLDLTSLCDDNNWEEPVPALTSWEQDGRDSDEARLSPQAGRLIRQLLEADSDPMLSPRFYAYGHSQQYLDDPEVPPSPPNAHSFMSRRRSSSLGSHEEDRDEDLTPAQLTRKIQSLKKKIRKFEDKFEEDRKYRPSHRDKATNPEVLKWMNELAKFRKQLKETKIKLSEDDLVPQMRQRSNTLPKSFGSQLDREEEKKPETVEKPAKPSMEATMEAIQKKLQEKRNEVNRPEDIKDMTRDQIAAEKVSLQKALLYYESIHGRPVTKNERQVMKPLYDRYRLFKQILSRANTIPVIGSPSSKRRSPLLQPIIEGETASFFKEEEEEGSEDDTNGNTDFTVTMKPGFSVRTFLEQLDDDADGFVSPVDDNIPSKSSQDLGLGNLHSASIPELLEQLQEAREEKKRIRKVLRDFEDNFLKQNGRNVQKEDRNPMAEDYIEYKHVKAKIRLLEVLINKRGVSQTM</sequence>
<feature type="region of interest" description="Disordered" evidence="3">
    <location>
        <begin position="880"/>
        <end position="955"/>
    </location>
</feature>
<dbReference type="PANTHER" id="PTHR15904:SF18">
    <property type="entry name" value="PROTEIN FAM13A"/>
    <property type="match status" value="1"/>
</dbReference>
<feature type="compositionally biased region" description="Polar residues" evidence="3">
    <location>
        <begin position="733"/>
        <end position="752"/>
    </location>
</feature>
<dbReference type="PROSITE" id="PS50238">
    <property type="entry name" value="RHOGAP"/>
    <property type="match status" value="1"/>
</dbReference>
<dbReference type="InterPro" id="IPR000198">
    <property type="entry name" value="RhoGAP_dom"/>
</dbReference>
<dbReference type="KEGG" id="xtr:100488957"/>
<dbReference type="AlphaFoldDB" id="A0A8J1JME8"/>
<dbReference type="GO" id="GO:0007165">
    <property type="term" value="P:signal transduction"/>
    <property type="evidence" value="ECO:0007669"/>
    <property type="project" value="InterPro"/>
</dbReference>
<dbReference type="GeneID" id="100488957"/>
<feature type="domain" description="Rho-GAP" evidence="4">
    <location>
        <begin position="67"/>
        <end position="256"/>
    </location>
</feature>
<evidence type="ECO:0000313" key="5">
    <source>
        <dbReference type="Proteomes" id="UP000008143"/>
    </source>
</evidence>
<evidence type="ECO:0000259" key="4">
    <source>
        <dbReference type="PROSITE" id="PS50238"/>
    </source>
</evidence>
<dbReference type="InterPro" id="IPR039102">
    <property type="entry name" value="FAM13"/>
</dbReference>
<keyword evidence="5" id="KW-1185">Reference proteome</keyword>
<feature type="region of interest" description="Disordered" evidence="3">
    <location>
        <begin position="488"/>
        <end position="533"/>
    </location>
</feature>
<dbReference type="OrthoDB" id="185175at2759"/>
<dbReference type="InterPro" id="IPR008936">
    <property type="entry name" value="Rho_GTPase_activation_prot"/>
</dbReference>
<name>A0A8J1JME8_XENTR</name>
<feature type="compositionally biased region" description="Basic and acidic residues" evidence="3">
    <location>
        <begin position="936"/>
        <end position="955"/>
    </location>
</feature>
<evidence type="ECO:0000256" key="3">
    <source>
        <dbReference type="SAM" id="MobiDB-lite"/>
    </source>
</evidence>
<feature type="region of interest" description="Disordered" evidence="3">
    <location>
        <begin position="985"/>
        <end position="1024"/>
    </location>
</feature>
<proteinExistence type="inferred from homology"/>
<evidence type="ECO:0000313" key="6">
    <source>
        <dbReference type="RefSeq" id="XP_031759058.1"/>
    </source>
</evidence>
<dbReference type="AGR" id="Xenbase:XB-GENE-991906"/>
<reference evidence="6" key="1">
    <citation type="submission" date="2025-08" db="UniProtKB">
        <authorList>
            <consortium name="RefSeq"/>
        </authorList>
    </citation>
    <scope>IDENTIFICATION</scope>
    <source>
        <strain evidence="6">Nigerian</strain>
        <tissue evidence="6">Liver and blood</tissue>
    </source>
</reference>
<dbReference type="Pfam" id="PF26116">
    <property type="entry name" value="FAM13A"/>
    <property type="match status" value="1"/>
</dbReference>
<feature type="region of interest" description="Disordered" evidence="3">
    <location>
        <begin position="639"/>
        <end position="688"/>
    </location>
</feature>
<dbReference type="RefSeq" id="XP_031759058.1">
    <property type="nucleotide sequence ID" value="XM_031903198.1"/>
</dbReference>
<feature type="region of interest" description="Disordered" evidence="3">
    <location>
        <begin position="1131"/>
        <end position="1152"/>
    </location>
</feature>
<feature type="compositionally biased region" description="Basic and acidic residues" evidence="3">
    <location>
        <begin position="787"/>
        <end position="805"/>
    </location>
</feature>
<evidence type="ECO:0000256" key="1">
    <source>
        <dbReference type="ARBA" id="ARBA00007549"/>
    </source>
</evidence>
<feature type="compositionally biased region" description="Acidic residues" evidence="3">
    <location>
        <begin position="1135"/>
        <end position="1145"/>
    </location>
</feature>
<comment type="similarity">
    <text evidence="1">Belongs to the FAM13 family.</text>
</comment>
<protein>
    <submittedName>
        <fullName evidence="6">Protein FAM13A isoform X1</fullName>
    </submittedName>
</protein>
<dbReference type="Xenbase" id="XB-GENE-991906">
    <property type="gene designation" value="fam13a"/>
</dbReference>